<keyword evidence="3" id="KW-1185">Reference proteome</keyword>
<accession>A0AAE0PST9</accession>
<keyword evidence="1" id="KW-0812">Transmembrane</keyword>
<proteinExistence type="predicted"/>
<comment type="caution">
    <text evidence="2">The sequence shown here is derived from an EMBL/GenBank/DDBJ whole genome shotgun (WGS) entry which is preliminary data.</text>
</comment>
<reference evidence="2" key="1">
    <citation type="submission" date="2023-06" db="EMBL/GenBank/DDBJ databases">
        <title>Male Hemibagrus guttatus genome.</title>
        <authorList>
            <person name="Bian C."/>
        </authorList>
    </citation>
    <scope>NUCLEOTIDE SEQUENCE</scope>
    <source>
        <strain evidence="2">Male_cb2023</strain>
        <tissue evidence="2">Muscle</tissue>
    </source>
</reference>
<keyword evidence="1" id="KW-1133">Transmembrane helix</keyword>
<sequence length="138" mass="15526">MELPHSENTSLSSTQQMIMYENFHVRGYVLNEEMYVNIVPRIEESSSQGHSNHSVSEQRRVWCPVSCTLRCPALNKVRCQNRVPVLCLAALCMLLLVVIAMLSIINGHLRTTCANQSAVLVLSYTSAHLQLHNSSDTR</sequence>
<protein>
    <submittedName>
        <fullName evidence="2">Uncharacterized protein</fullName>
    </submittedName>
</protein>
<dbReference type="Proteomes" id="UP001274896">
    <property type="component" value="Unassembled WGS sequence"/>
</dbReference>
<feature type="transmembrane region" description="Helical" evidence="1">
    <location>
        <begin position="85"/>
        <end position="105"/>
    </location>
</feature>
<dbReference type="AlphaFoldDB" id="A0AAE0PST9"/>
<keyword evidence="1" id="KW-0472">Membrane</keyword>
<name>A0AAE0PST9_9TELE</name>
<evidence type="ECO:0000313" key="3">
    <source>
        <dbReference type="Proteomes" id="UP001274896"/>
    </source>
</evidence>
<dbReference type="EMBL" id="JAUCMX010000029">
    <property type="protein sequence ID" value="KAK3507395.1"/>
    <property type="molecule type" value="Genomic_DNA"/>
</dbReference>
<gene>
    <name evidence="2" type="ORF">QTP70_016988</name>
</gene>
<organism evidence="2 3">
    <name type="scientific">Hemibagrus guttatus</name>
    <dbReference type="NCBI Taxonomy" id="175788"/>
    <lineage>
        <taxon>Eukaryota</taxon>
        <taxon>Metazoa</taxon>
        <taxon>Chordata</taxon>
        <taxon>Craniata</taxon>
        <taxon>Vertebrata</taxon>
        <taxon>Euteleostomi</taxon>
        <taxon>Actinopterygii</taxon>
        <taxon>Neopterygii</taxon>
        <taxon>Teleostei</taxon>
        <taxon>Ostariophysi</taxon>
        <taxon>Siluriformes</taxon>
        <taxon>Bagridae</taxon>
        <taxon>Hemibagrus</taxon>
    </lineage>
</organism>
<evidence type="ECO:0000256" key="1">
    <source>
        <dbReference type="SAM" id="Phobius"/>
    </source>
</evidence>
<evidence type="ECO:0000313" key="2">
    <source>
        <dbReference type="EMBL" id="KAK3507395.1"/>
    </source>
</evidence>